<evidence type="ECO:0000256" key="4">
    <source>
        <dbReference type="ARBA" id="ARBA00022485"/>
    </source>
</evidence>
<dbReference type="EMBL" id="VUNQ01000003">
    <property type="protein sequence ID" value="MSU00389.1"/>
    <property type="molecule type" value="Genomic_DNA"/>
</dbReference>
<accession>A0A6N7XEI3</accession>
<dbReference type="Gene3D" id="3.40.50.1780">
    <property type="match status" value="1"/>
</dbReference>
<keyword evidence="5" id="KW-0001">2Fe-2S</keyword>
<evidence type="ECO:0000256" key="3">
    <source>
        <dbReference type="ARBA" id="ARBA00005404"/>
    </source>
</evidence>
<dbReference type="InterPro" id="IPR003149">
    <property type="entry name" value="Fe_hydrogenase_ssu"/>
</dbReference>
<dbReference type="PROSITE" id="PS51839">
    <property type="entry name" value="4FE4S_HC3"/>
    <property type="match status" value="1"/>
</dbReference>
<dbReference type="AlphaFoldDB" id="A0A6N7XEI3"/>
<evidence type="ECO:0000256" key="10">
    <source>
        <dbReference type="ARBA" id="ARBA00023014"/>
    </source>
</evidence>
<keyword evidence="7" id="KW-0677">Repeat</keyword>
<dbReference type="Pfam" id="PF02906">
    <property type="entry name" value="Fe_hyd_lg_C"/>
    <property type="match status" value="1"/>
</dbReference>
<evidence type="ECO:0000256" key="6">
    <source>
        <dbReference type="ARBA" id="ARBA00022723"/>
    </source>
</evidence>
<keyword evidence="8" id="KW-1278">Translocase</keyword>
<evidence type="ECO:0000256" key="1">
    <source>
        <dbReference type="ARBA" id="ARBA00001966"/>
    </source>
</evidence>
<dbReference type="NCBIfam" id="TIGR02512">
    <property type="entry name" value="FeFe_hydrog_A"/>
    <property type="match status" value="1"/>
</dbReference>
<evidence type="ECO:0000256" key="8">
    <source>
        <dbReference type="ARBA" id="ARBA00022967"/>
    </source>
</evidence>
<dbReference type="SUPFAM" id="SSF53920">
    <property type="entry name" value="Fe-only hydrogenase"/>
    <property type="match status" value="1"/>
</dbReference>
<evidence type="ECO:0000256" key="2">
    <source>
        <dbReference type="ARBA" id="ARBA00004370"/>
    </source>
</evidence>
<dbReference type="Pfam" id="PF13510">
    <property type="entry name" value="Fer2_4"/>
    <property type="match status" value="1"/>
</dbReference>
<evidence type="ECO:0000256" key="13">
    <source>
        <dbReference type="ARBA" id="ARBA00034078"/>
    </source>
</evidence>
<dbReference type="SUPFAM" id="SSF54862">
    <property type="entry name" value="4Fe-4S ferredoxins"/>
    <property type="match status" value="1"/>
</dbReference>
<dbReference type="FunFam" id="3.30.70.20:FF:000035">
    <property type="entry name" value="Iron hydrogenase 1"/>
    <property type="match status" value="1"/>
</dbReference>
<dbReference type="PANTHER" id="PTHR11615">
    <property type="entry name" value="NITRATE, FORMATE, IRON DEHYDROGENASE"/>
    <property type="match status" value="1"/>
</dbReference>
<dbReference type="PROSITE" id="PS51379">
    <property type="entry name" value="4FE4S_FER_2"/>
    <property type="match status" value="2"/>
</dbReference>
<dbReference type="Pfam" id="PF02256">
    <property type="entry name" value="Fe_hyd_SSU"/>
    <property type="match status" value="1"/>
</dbReference>
<evidence type="ECO:0000256" key="7">
    <source>
        <dbReference type="ARBA" id="ARBA00022737"/>
    </source>
</evidence>
<evidence type="ECO:0000313" key="17">
    <source>
        <dbReference type="Proteomes" id="UP000469523"/>
    </source>
</evidence>
<dbReference type="PROSITE" id="PS00198">
    <property type="entry name" value="4FE4S_FER_1"/>
    <property type="match status" value="1"/>
</dbReference>
<comment type="subcellular location">
    <subcellularLocation>
        <location evidence="2">Membrane</location>
    </subcellularLocation>
</comment>
<dbReference type="InterPro" id="IPR036991">
    <property type="entry name" value="Fe_hydrogenase_ssu_sf"/>
</dbReference>
<dbReference type="Pfam" id="PF10588">
    <property type="entry name" value="NADH-G_4Fe-4S_3"/>
    <property type="match status" value="1"/>
</dbReference>
<protein>
    <submittedName>
        <fullName evidence="16">4Fe-4S dicluster domain-containing protein</fullName>
    </submittedName>
</protein>
<dbReference type="InterPro" id="IPR004108">
    <property type="entry name" value="Fe_hydrogenase_lsu_C"/>
</dbReference>
<dbReference type="SUPFAM" id="SSF54292">
    <property type="entry name" value="2Fe-2S ferredoxin-like"/>
    <property type="match status" value="1"/>
</dbReference>
<evidence type="ECO:0000256" key="9">
    <source>
        <dbReference type="ARBA" id="ARBA00023004"/>
    </source>
</evidence>
<dbReference type="PROSITE" id="PS00641">
    <property type="entry name" value="COMPLEX1_75K_1"/>
    <property type="match status" value="1"/>
</dbReference>
<evidence type="ECO:0000256" key="5">
    <source>
        <dbReference type="ARBA" id="ARBA00022714"/>
    </source>
</evidence>
<keyword evidence="11" id="KW-0520">NAD</keyword>
<evidence type="ECO:0000313" key="16">
    <source>
        <dbReference type="EMBL" id="MSU00389.1"/>
    </source>
</evidence>
<proteinExistence type="inferred from homology"/>
<dbReference type="GO" id="GO:0005506">
    <property type="term" value="F:iron ion binding"/>
    <property type="evidence" value="ECO:0007669"/>
    <property type="project" value="InterPro"/>
</dbReference>
<dbReference type="GO" id="GO:0042773">
    <property type="term" value="P:ATP synthesis coupled electron transport"/>
    <property type="evidence" value="ECO:0007669"/>
    <property type="project" value="InterPro"/>
</dbReference>
<dbReference type="GO" id="GO:0008901">
    <property type="term" value="F:ferredoxin hydrogenase activity"/>
    <property type="evidence" value="ECO:0007669"/>
    <property type="project" value="InterPro"/>
</dbReference>
<comment type="cofactor">
    <cofactor evidence="1">
        <name>[4Fe-4S] cluster</name>
        <dbReference type="ChEBI" id="CHEBI:49883"/>
    </cofactor>
</comment>
<dbReference type="FunFam" id="3.10.20.740:FF:000004">
    <property type="entry name" value="NADH-quinone oxidoreductase"/>
    <property type="match status" value="1"/>
</dbReference>
<dbReference type="InterPro" id="IPR036010">
    <property type="entry name" value="2Fe-2S_ferredoxin-like_sf"/>
</dbReference>
<feature type="domain" description="4Fe-4S His(Cys)3-ligated-type" evidence="15">
    <location>
        <begin position="78"/>
        <end position="117"/>
    </location>
</feature>
<dbReference type="RefSeq" id="WP_154438815.1">
    <property type="nucleotide sequence ID" value="NZ_VUNQ01000003.1"/>
</dbReference>
<sequence length="567" mass="62793">MKGTMIIDGRKIDFDGEKNILEVVRKAGISLPTFCYHSELSIYGACRMCMVEDKWGNTFASCSQLPKDGMEVFTNTPKVQKYRKNILEMILANHDRDCTACDRTGKCQLQELAVRFGIKDIRFDEIEKSLPIDKSSLSIVRNPNKCILCGDCVRVCEEVQGVGALSFAHRGSSMTVSAAFDRDIAEVNCINCGQCRAVCPTGAIIIKKENHKVWEAIHNKRKRVIAQVAPAVRVALGEEFGLEPGEITIGKIVAALKTIGIHEVYDTAFAADMTVIEESKEFVERLTKGENLPLFTSCCPGWVKFAENKFPDMVDNISTCKSPQQMFGAVIKEYYKKIDKEEDKETILISVMPCTAKKAEAAREEFEYNGVKDVDIVITTQELALLIKEAGIIFEQLEEESFDMPFGLASGSGIIFGATGGVTEAVVTRLLKDKPDHFAKDLLFSDVRGMENLKEASFDVDGKEVKVAIVHGLKVANDLINQIKAGERYYDFVEVMACPGGCIAGGGQPVPMDTAMRKERAKGLYKLDRTSHIKSSEKNPLVMSLFEDLLKDNHELLHVHKKSGADA</sequence>
<dbReference type="SMART" id="SM00929">
    <property type="entry name" value="NADH-G_4Fe-4S_3"/>
    <property type="match status" value="1"/>
</dbReference>
<dbReference type="InterPro" id="IPR001041">
    <property type="entry name" value="2Fe-2S_ferredoxin-type"/>
</dbReference>
<dbReference type="GO" id="GO:0016020">
    <property type="term" value="C:membrane"/>
    <property type="evidence" value="ECO:0007669"/>
    <property type="project" value="UniProtKB-SubCell"/>
</dbReference>
<feature type="domain" description="4Fe-4S ferredoxin-type" evidence="14">
    <location>
        <begin position="137"/>
        <end position="170"/>
    </location>
</feature>
<dbReference type="CDD" id="cd00207">
    <property type="entry name" value="fer2"/>
    <property type="match status" value="1"/>
</dbReference>
<gene>
    <name evidence="16" type="ORF">FYJ83_02775</name>
</gene>
<dbReference type="Proteomes" id="UP000469523">
    <property type="component" value="Unassembled WGS sequence"/>
</dbReference>
<dbReference type="Gene3D" id="4.10.260.20">
    <property type="entry name" value="Iron hydrogenase, small subunit"/>
    <property type="match status" value="1"/>
</dbReference>
<comment type="caution">
    <text evidence="16">The sequence shown here is derived from an EMBL/GenBank/DDBJ whole genome shotgun (WGS) entry which is preliminary data.</text>
</comment>
<dbReference type="InterPro" id="IPR019574">
    <property type="entry name" value="NADH_UbQ_OxRdtase_Gsu_4Fe4S-bd"/>
</dbReference>
<keyword evidence="10" id="KW-0411">Iron-sulfur</keyword>
<keyword evidence="4" id="KW-0004">4Fe-4S</keyword>
<comment type="similarity">
    <text evidence="3">Belongs to the complex I 75 kDa subunit family.</text>
</comment>
<dbReference type="InterPro" id="IPR000283">
    <property type="entry name" value="NADH_UbQ_OxRdtase_75kDa_su_CS"/>
</dbReference>
<dbReference type="Gene3D" id="3.40.950.10">
    <property type="entry name" value="Fe-only Hydrogenase (Larger Subunit), Chain L, domain 3"/>
    <property type="match status" value="1"/>
</dbReference>
<dbReference type="GO" id="GO:0051539">
    <property type="term" value="F:4 iron, 4 sulfur cluster binding"/>
    <property type="evidence" value="ECO:0007669"/>
    <property type="project" value="UniProtKB-KW"/>
</dbReference>
<evidence type="ECO:0000256" key="12">
    <source>
        <dbReference type="ARBA" id="ARBA00023136"/>
    </source>
</evidence>
<keyword evidence="17" id="KW-1185">Reference proteome</keyword>
<dbReference type="GO" id="GO:0008137">
    <property type="term" value="F:NADH dehydrogenase (ubiquinone) activity"/>
    <property type="evidence" value="ECO:0007669"/>
    <property type="project" value="InterPro"/>
</dbReference>
<dbReference type="Pfam" id="PF12838">
    <property type="entry name" value="Fer4_7"/>
    <property type="match status" value="1"/>
</dbReference>
<keyword evidence="9" id="KW-0408">Iron</keyword>
<keyword evidence="6" id="KW-0479">Metal-binding</keyword>
<dbReference type="InterPro" id="IPR050340">
    <property type="entry name" value="Cytosolic_Fe-S_CAF"/>
</dbReference>
<dbReference type="Gene3D" id="3.30.70.20">
    <property type="match status" value="1"/>
</dbReference>
<name>A0A6N7XEI3_9FIRM</name>
<dbReference type="InterPro" id="IPR013352">
    <property type="entry name" value="Fe_hydrogenase_subset"/>
</dbReference>
<dbReference type="InterPro" id="IPR009016">
    <property type="entry name" value="Fe_hydrogenase"/>
</dbReference>
<dbReference type="GO" id="GO:0051537">
    <property type="term" value="F:2 iron, 2 sulfur cluster binding"/>
    <property type="evidence" value="ECO:0007669"/>
    <property type="project" value="UniProtKB-KW"/>
</dbReference>
<organism evidence="16 17">
    <name type="scientific">Tissierella pigra</name>
    <dbReference type="NCBI Taxonomy" id="2607614"/>
    <lineage>
        <taxon>Bacteria</taxon>
        <taxon>Bacillati</taxon>
        <taxon>Bacillota</taxon>
        <taxon>Tissierellia</taxon>
        <taxon>Tissierellales</taxon>
        <taxon>Tissierellaceae</taxon>
        <taxon>Tissierella</taxon>
    </lineage>
</organism>
<dbReference type="InterPro" id="IPR017900">
    <property type="entry name" value="4Fe4S_Fe_S_CS"/>
</dbReference>
<feature type="domain" description="4Fe-4S ferredoxin-type" evidence="14">
    <location>
        <begin position="178"/>
        <end position="209"/>
    </location>
</feature>
<comment type="cofactor">
    <cofactor evidence="13">
        <name>[2Fe-2S] cluster</name>
        <dbReference type="ChEBI" id="CHEBI:190135"/>
    </cofactor>
</comment>
<dbReference type="SMART" id="SM00902">
    <property type="entry name" value="Fe_hyd_SSU"/>
    <property type="match status" value="1"/>
</dbReference>
<reference evidence="16 17" key="1">
    <citation type="submission" date="2019-09" db="EMBL/GenBank/DDBJ databases">
        <title>In-depth cultivation of the pig gut microbiome towards novel bacterial diversity and tailored functional studies.</title>
        <authorList>
            <person name="Wylensek D."/>
            <person name="Hitch T.C.A."/>
            <person name="Clavel T."/>
        </authorList>
    </citation>
    <scope>NUCLEOTIDE SEQUENCE [LARGE SCALE GENOMIC DNA]</scope>
    <source>
        <strain evidence="16 17">WCA3-693-APC-4?</strain>
    </source>
</reference>
<evidence type="ECO:0000259" key="14">
    <source>
        <dbReference type="PROSITE" id="PS51379"/>
    </source>
</evidence>
<keyword evidence="12" id="KW-0472">Membrane</keyword>
<evidence type="ECO:0000256" key="11">
    <source>
        <dbReference type="ARBA" id="ARBA00023027"/>
    </source>
</evidence>
<evidence type="ECO:0000259" key="15">
    <source>
        <dbReference type="PROSITE" id="PS51839"/>
    </source>
</evidence>
<dbReference type="InterPro" id="IPR017896">
    <property type="entry name" value="4Fe4S_Fe-S-bd"/>
</dbReference>
<dbReference type="Gene3D" id="3.10.20.740">
    <property type="match status" value="1"/>
</dbReference>